<keyword evidence="9" id="KW-1185">Reference proteome</keyword>
<proteinExistence type="inferred from homology"/>
<keyword evidence="3" id="KW-0378">Hydrolase</keyword>
<dbReference type="GO" id="GO:0004180">
    <property type="term" value="F:carboxypeptidase activity"/>
    <property type="evidence" value="ECO:0007669"/>
    <property type="project" value="UniProtKB-KW"/>
</dbReference>
<feature type="compositionally biased region" description="Low complexity" evidence="6">
    <location>
        <begin position="105"/>
        <end position="128"/>
    </location>
</feature>
<dbReference type="SUPFAM" id="SSF55166">
    <property type="entry name" value="Hedgehog/DD-peptidase"/>
    <property type="match status" value="1"/>
</dbReference>
<dbReference type="InterPro" id="IPR009045">
    <property type="entry name" value="Zn_M74/Hedgehog-like"/>
</dbReference>
<feature type="region of interest" description="Disordered" evidence="6">
    <location>
        <begin position="105"/>
        <end position="154"/>
    </location>
</feature>
<dbReference type="InterPro" id="IPR000064">
    <property type="entry name" value="NLP_P60_dom"/>
</dbReference>
<keyword evidence="2" id="KW-0645">Protease</keyword>
<dbReference type="RefSeq" id="WP_306000875.1">
    <property type="nucleotide sequence ID" value="NZ_JASNFN010000023.1"/>
</dbReference>
<dbReference type="InterPro" id="IPR038765">
    <property type="entry name" value="Papain-like_cys_pep_sf"/>
</dbReference>
<feature type="domain" description="NlpC/P60" evidence="7">
    <location>
        <begin position="430"/>
        <end position="548"/>
    </location>
</feature>
<feature type="compositionally biased region" description="Polar residues" evidence="6">
    <location>
        <begin position="16"/>
        <end position="35"/>
    </location>
</feature>
<evidence type="ECO:0000256" key="6">
    <source>
        <dbReference type="SAM" id="MobiDB-lite"/>
    </source>
</evidence>
<dbReference type="Pfam" id="PF02557">
    <property type="entry name" value="VanY"/>
    <property type="match status" value="1"/>
</dbReference>
<comment type="caution">
    <text evidence="8">The sequence shown here is derived from an EMBL/GenBank/DDBJ whole genome shotgun (WGS) entry which is preliminary data.</text>
</comment>
<dbReference type="Proteomes" id="UP001233673">
    <property type="component" value="Unassembled WGS sequence"/>
</dbReference>
<name>A0ABT9IFC8_9ACTN</name>
<sequence>MPASRTPGRADAPRTASATSGTPGRTPAGRTSTGRTPAGRTSIGRTPAGRPAESRAGAAGAKRSPARPPLTPAEARALREALALRQAAAARPGITPEQLAAARAAVAARTGGSGSRRPSGSASTRGRPAAGRTAVRRAPAPSRRSRSRAPRTGSRWSTRLGVVATSALLLPAALAVLLPAAQAPDGGGSALDPTTLALTARSSLLDQADLYQQLADEADQRRARLGEAQAAEDAARAELAVRQRTVGAGAAQLYRADGTSRYPVLGLDLDQPRSTATSLARQALADRAGRALEGDVIRAERTATRLQAAVSRVADARAALAAAEQRAAEVLAAVRAEAGGLPAEVTGRLAGLGALPAAGPQQQRNEAATRRWQEHLGRLTAAGIAPPPAAALADPAAFPAGLSPALDADGRPVPGVAWAVIGSEPVTVPAAETVAAVSNALSQLGKPFVAGTAGPETYGCGGFTAASWLLAGYALPGTPGAQWASGASVPVRDVQIGDLVFAPGGQDVGIYLGEGEVVGASAASFQVAVTSMPAGSSAVRVTLPRPAGPNPALPAGGGTGACGAPLPEPGPVDPQWGGWSNGRIPAEALCRLGVGGHALRCDAAAAYAQLDAAYTAEFGTPLRITDSYRSFGAQVAVAVAKPALAAVPGTSNHGWALAIDLGGGVHVARTPQWNWMTANAARFGWVQPDWARPGGEKPEPWHWEFGRIS</sequence>
<dbReference type="CDD" id="cd14814">
    <property type="entry name" value="Peptidase_M15"/>
    <property type="match status" value="1"/>
</dbReference>
<organism evidence="8 9">
    <name type="scientific">Blastococcus carthaginiensis</name>
    <dbReference type="NCBI Taxonomy" id="3050034"/>
    <lineage>
        <taxon>Bacteria</taxon>
        <taxon>Bacillati</taxon>
        <taxon>Actinomycetota</taxon>
        <taxon>Actinomycetes</taxon>
        <taxon>Geodermatophilales</taxon>
        <taxon>Geodermatophilaceae</taxon>
        <taxon>Blastococcus</taxon>
    </lineage>
</organism>
<keyword evidence="4" id="KW-0788">Thiol protease</keyword>
<dbReference type="Pfam" id="PF00877">
    <property type="entry name" value="NLPC_P60"/>
    <property type="match status" value="1"/>
</dbReference>
<evidence type="ECO:0000256" key="2">
    <source>
        <dbReference type="ARBA" id="ARBA00022670"/>
    </source>
</evidence>
<evidence type="ECO:0000256" key="5">
    <source>
        <dbReference type="SAM" id="Coils"/>
    </source>
</evidence>
<dbReference type="InterPro" id="IPR051794">
    <property type="entry name" value="PG_Endopeptidase_C40"/>
</dbReference>
<keyword evidence="8" id="KW-0121">Carboxypeptidase</keyword>
<dbReference type="InterPro" id="IPR003709">
    <property type="entry name" value="VanY-like_core_dom"/>
</dbReference>
<dbReference type="Gene3D" id="3.30.1380.10">
    <property type="match status" value="1"/>
</dbReference>
<dbReference type="PANTHER" id="PTHR47359">
    <property type="entry name" value="PEPTIDOGLYCAN DL-ENDOPEPTIDASE CWLO"/>
    <property type="match status" value="1"/>
</dbReference>
<feature type="region of interest" description="Disordered" evidence="6">
    <location>
        <begin position="1"/>
        <end position="75"/>
    </location>
</feature>
<evidence type="ECO:0000256" key="3">
    <source>
        <dbReference type="ARBA" id="ARBA00022801"/>
    </source>
</evidence>
<dbReference type="PROSITE" id="PS51935">
    <property type="entry name" value="NLPC_P60"/>
    <property type="match status" value="1"/>
</dbReference>
<dbReference type="PANTHER" id="PTHR47359:SF3">
    <property type="entry name" value="NLP_P60 DOMAIN-CONTAINING PROTEIN-RELATED"/>
    <property type="match status" value="1"/>
</dbReference>
<evidence type="ECO:0000256" key="4">
    <source>
        <dbReference type="ARBA" id="ARBA00022807"/>
    </source>
</evidence>
<feature type="coiled-coil region" evidence="5">
    <location>
        <begin position="306"/>
        <end position="333"/>
    </location>
</feature>
<evidence type="ECO:0000313" key="8">
    <source>
        <dbReference type="EMBL" id="MDP5184296.1"/>
    </source>
</evidence>
<dbReference type="Gene3D" id="3.90.1720.10">
    <property type="entry name" value="endopeptidase domain like (from Nostoc punctiforme)"/>
    <property type="match status" value="1"/>
</dbReference>
<dbReference type="SUPFAM" id="SSF54001">
    <property type="entry name" value="Cysteine proteinases"/>
    <property type="match status" value="1"/>
</dbReference>
<dbReference type="EMBL" id="JASNFN010000023">
    <property type="protein sequence ID" value="MDP5184296.1"/>
    <property type="molecule type" value="Genomic_DNA"/>
</dbReference>
<evidence type="ECO:0000313" key="9">
    <source>
        <dbReference type="Proteomes" id="UP001233673"/>
    </source>
</evidence>
<evidence type="ECO:0000256" key="1">
    <source>
        <dbReference type="ARBA" id="ARBA00007074"/>
    </source>
</evidence>
<keyword evidence="5" id="KW-0175">Coiled coil</keyword>
<comment type="similarity">
    <text evidence="1">Belongs to the peptidase C40 family.</text>
</comment>
<accession>A0ABT9IFC8</accession>
<protein>
    <submittedName>
        <fullName evidence="8">D-alanyl-D-alanine carboxypeptidase family protein</fullName>
    </submittedName>
</protein>
<gene>
    <name evidence="8" type="ORF">QOZ88_16805</name>
</gene>
<evidence type="ECO:0000259" key="7">
    <source>
        <dbReference type="PROSITE" id="PS51935"/>
    </source>
</evidence>
<reference evidence="9" key="1">
    <citation type="submission" date="2023-05" db="EMBL/GenBank/DDBJ databases">
        <title>Draft genome of Pseudofrankia sp. BMG5.37.</title>
        <authorList>
            <person name="Gtari M."/>
            <person name="Ghodhbane F."/>
            <person name="Sbissi I."/>
        </authorList>
    </citation>
    <scope>NUCLEOTIDE SEQUENCE [LARGE SCALE GENOMIC DNA]</scope>
    <source>
        <strain evidence="9">BMG 814</strain>
    </source>
</reference>